<dbReference type="InterPro" id="IPR050266">
    <property type="entry name" value="AB_hydrolase_sf"/>
</dbReference>
<dbReference type="RefSeq" id="WP_204045310.1">
    <property type="nucleotide sequence ID" value="NZ_BOOA01000090.1"/>
</dbReference>
<dbReference type="InterPro" id="IPR000073">
    <property type="entry name" value="AB_hydrolase_1"/>
</dbReference>
<keyword evidence="2" id="KW-0378">Hydrolase</keyword>
<dbReference type="GO" id="GO:0016020">
    <property type="term" value="C:membrane"/>
    <property type="evidence" value="ECO:0007669"/>
    <property type="project" value="TreeGrafter"/>
</dbReference>
<dbReference type="PANTHER" id="PTHR43798">
    <property type="entry name" value="MONOACYLGLYCEROL LIPASE"/>
    <property type="match status" value="1"/>
</dbReference>
<dbReference type="Pfam" id="PF12697">
    <property type="entry name" value="Abhydrolase_6"/>
    <property type="match status" value="1"/>
</dbReference>
<proteinExistence type="predicted"/>
<feature type="domain" description="AB hydrolase-1" evidence="1">
    <location>
        <begin position="25"/>
        <end position="218"/>
    </location>
</feature>
<dbReference type="Proteomes" id="UP000640052">
    <property type="component" value="Unassembled WGS sequence"/>
</dbReference>
<dbReference type="GO" id="GO:0047372">
    <property type="term" value="F:monoacylglycerol lipase activity"/>
    <property type="evidence" value="ECO:0007669"/>
    <property type="project" value="TreeGrafter"/>
</dbReference>
<evidence type="ECO:0000259" key="1">
    <source>
        <dbReference type="Pfam" id="PF12697"/>
    </source>
</evidence>
<comment type="caution">
    <text evidence="2">The sequence shown here is derived from an EMBL/GenBank/DDBJ whole genome shotgun (WGS) entry which is preliminary data.</text>
</comment>
<dbReference type="InterPro" id="IPR029058">
    <property type="entry name" value="AB_hydrolase_fold"/>
</dbReference>
<sequence>MGIAEMDTVELAYVERGEPGGVPLFLMHGLTDRPDTWDVFVSGLDRHIIALAARGHDRSPRTAEYSVDLMAADALAFIDGRGFERIDLVGHSMGGAIAIRIAQERPGLIRRLVLEEPPVPPRQPPAVEVESFPEPDEPLDFDWRAVDMIRRGVRAPNAAWWDRLGAITATTLMISGGETGLLPPAVFAEAAENIPDAKFVIIDVGHCIHEGAPEAFADLVLPFLGADPA</sequence>
<evidence type="ECO:0000313" key="3">
    <source>
        <dbReference type="Proteomes" id="UP000640052"/>
    </source>
</evidence>
<dbReference type="AlphaFoldDB" id="A0A919QLY0"/>
<gene>
    <name evidence="2" type="ORF">Aph01nite_70000</name>
</gene>
<name>A0A919QLY0_9ACTN</name>
<reference evidence="2" key="1">
    <citation type="submission" date="2021-01" db="EMBL/GenBank/DDBJ databases">
        <title>Whole genome shotgun sequence of Acrocarpospora phusangensis NBRC 108782.</title>
        <authorList>
            <person name="Komaki H."/>
            <person name="Tamura T."/>
        </authorList>
    </citation>
    <scope>NUCLEOTIDE SEQUENCE</scope>
    <source>
        <strain evidence="2">NBRC 108782</strain>
    </source>
</reference>
<evidence type="ECO:0000313" key="2">
    <source>
        <dbReference type="EMBL" id="GIH28690.1"/>
    </source>
</evidence>
<dbReference type="PANTHER" id="PTHR43798:SF5">
    <property type="entry name" value="MONOACYLGLYCEROL LIPASE ABHD6"/>
    <property type="match status" value="1"/>
</dbReference>
<dbReference type="SUPFAM" id="SSF53474">
    <property type="entry name" value="alpha/beta-Hydrolases"/>
    <property type="match status" value="1"/>
</dbReference>
<dbReference type="Gene3D" id="3.40.50.1820">
    <property type="entry name" value="alpha/beta hydrolase"/>
    <property type="match status" value="1"/>
</dbReference>
<protein>
    <submittedName>
        <fullName evidence="2">Alpha/beta hydrolase</fullName>
    </submittedName>
</protein>
<accession>A0A919QLY0</accession>
<dbReference type="EMBL" id="BOOA01000090">
    <property type="protein sequence ID" value="GIH28690.1"/>
    <property type="molecule type" value="Genomic_DNA"/>
</dbReference>
<dbReference type="GO" id="GO:0046464">
    <property type="term" value="P:acylglycerol catabolic process"/>
    <property type="evidence" value="ECO:0007669"/>
    <property type="project" value="TreeGrafter"/>
</dbReference>
<organism evidence="2 3">
    <name type="scientific">Acrocarpospora phusangensis</name>
    <dbReference type="NCBI Taxonomy" id="1070424"/>
    <lineage>
        <taxon>Bacteria</taxon>
        <taxon>Bacillati</taxon>
        <taxon>Actinomycetota</taxon>
        <taxon>Actinomycetes</taxon>
        <taxon>Streptosporangiales</taxon>
        <taxon>Streptosporangiaceae</taxon>
        <taxon>Acrocarpospora</taxon>
    </lineage>
</organism>
<keyword evidence="3" id="KW-1185">Reference proteome</keyword>